<evidence type="ECO:0000313" key="1">
    <source>
        <dbReference type="EMBL" id="MPM69101.1"/>
    </source>
</evidence>
<accession>A0A645BWT0</accession>
<comment type="caution">
    <text evidence="1">The sequence shown here is derived from an EMBL/GenBank/DDBJ whole genome shotgun (WGS) entry which is preliminary data.</text>
</comment>
<dbReference type="AlphaFoldDB" id="A0A645BWT0"/>
<sequence>MADVLRKAADAISDRLQQRTDSMAVLSVKQPLYGGFLDRTQSAGSEHAVRIQVTVGAQDDPQAAEFGK</sequence>
<name>A0A645BWT0_9ZZZZ</name>
<proteinExistence type="predicted"/>
<dbReference type="EMBL" id="VSSQ01022648">
    <property type="protein sequence ID" value="MPM69101.1"/>
    <property type="molecule type" value="Genomic_DNA"/>
</dbReference>
<protein>
    <submittedName>
        <fullName evidence="1">Uncharacterized protein</fullName>
    </submittedName>
</protein>
<gene>
    <name evidence="1" type="ORF">SDC9_116045</name>
</gene>
<organism evidence="1">
    <name type="scientific">bioreactor metagenome</name>
    <dbReference type="NCBI Taxonomy" id="1076179"/>
    <lineage>
        <taxon>unclassified sequences</taxon>
        <taxon>metagenomes</taxon>
        <taxon>ecological metagenomes</taxon>
    </lineage>
</organism>
<reference evidence="1" key="1">
    <citation type="submission" date="2019-08" db="EMBL/GenBank/DDBJ databases">
        <authorList>
            <person name="Kucharzyk K."/>
            <person name="Murdoch R.W."/>
            <person name="Higgins S."/>
            <person name="Loffler F."/>
        </authorList>
    </citation>
    <scope>NUCLEOTIDE SEQUENCE</scope>
</reference>